<feature type="region of interest" description="Disordered" evidence="2">
    <location>
        <begin position="189"/>
        <end position="272"/>
    </location>
</feature>
<dbReference type="EMBL" id="JAPDMZ010000175">
    <property type="protein sequence ID" value="KAK0546970.1"/>
    <property type="molecule type" value="Genomic_DNA"/>
</dbReference>
<dbReference type="PANTHER" id="PTHR45615">
    <property type="entry name" value="MYOSIN HEAVY CHAIN, NON-MUSCLE"/>
    <property type="match status" value="1"/>
</dbReference>
<feature type="compositionally biased region" description="Low complexity" evidence="2">
    <location>
        <begin position="203"/>
        <end position="213"/>
    </location>
</feature>
<keyword evidence="1" id="KW-0175">Coiled coil</keyword>
<feature type="compositionally biased region" description="Polar residues" evidence="2">
    <location>
        <begin position="245"/>
        <end position="256"/>
    </location>
</feature>
<dbReference type="Gene3D" id="1.20.5.340">
    <property type="match status" value="1"/>
</dbReference>
<feature type="compositionally biased region" description="Low complexity" evidence="2">
    <location>
        <begin position="257"/>
        <end position="272"/>
    </location>
</feature>
<evidence type="ECO:0000256" key="2">
    <source>
        <dbReference type="SAM" id="MobiDB-lite"/>
    </source>
</evidence>
<organism evidence="3 4">
    <name type="scientific">Tilletia horrida</name>
    <dbReference type="NCBI Taxonomy" id="155126"/>
    <lineage>
        <taxon>Eukaryota</taxon>
        <taxon>Fungi</taxon>
        <taxon>Dikarya</taxon>
        <taxon>Basidiomycota</taxon>
        <taxon>Ustilaginomycotina</taxon>
        <taxon>Exobasidiomycetes</taxon>
        <taxon>Tilletiales</taxon>
        <taxon>Tilletiaceae</taxon>
        <taxon>Tilletia</taxon>
    </lineage>
</organism>
<reference evidence="3" key="1">
    <citation type="journal article" date="2023" name="PhytoFront">
        <title>Draft Genome Resources of Seven Strains of Tilletia horrida, Causal Agent of Kernel Smut of Rice.</title>
        <authorList>
            <person name="Khanal S."/>
            <person name="Antony Babu S."/>
            <person name="Zhou X.G."/>
        </authorList>
    </citation>
    <scope>NUCLEOTIDE SEQUENCE</scope>
    <source>
        <strain evidence="3">TX6</strain>
    </source>
</reference>
<comment type="caution">
    <text evidence="3">The sequence shown here is derived from an EMBL/GenBank/DDBJ whole genome shotgun (WGS) entry which is preliminary data.</text>
</comment>
<proteinExistence type="predicted"/>
<feature type="coiled-coil region" evidence="1">
    <location>
        <begin position="154"/>
        <end position="188"/>
    </location>
</feature>
<evidence type="ECO:0000313" key="4">
    <source>
        <dbReference type="Proteomes" id="UP001176517"/>
    </source>
</evidence>
<dbReference type="Proteomes" id="UP001176517">
    <property type="component" value="Unassembled WGS sequence"/>
</dbReference>
<evidence type="ECO:0000256" key="1">
    <source>
        <dbReference type="SAM" id="Coils"/>
    </source>
</evidence>
<feature type="compositionally biased region" description="Polar residues" evidence="2">
    <location>
        <begin position="284"/>
        <end position="299"/>
    </location>
</feature>
<feature type="coiled-coil region" evidence="1">
    <location>
        <begin position="325"/>
        <end position="526"/>
    </location>
</feature>
<feature type="compositionally biased region" description="Basic and acidic residues" evidence="2">
    <location>
        <begin position="555"/>
        <end position="570"/>
    </location>
</feature>
<evidence type="ECO:0000313" key="3">
    <source>
        <dbReference type="EMBL" id="KAK0546970.1"/>
    </source>
</evidence>
<feature type="compositionally biased region" description="Basic residues" evidence="2">
    <location>
        <begin position="598"/>
        <end position="608"/>
    </location>
</feature>
<dbReference type="AlphaFoldDB" id="A0AAN6GNQ5"/>
<feature type="compositionally biased region" description="Polar residues" evidence="2">
    <location>
        <begin position="633"/>
        <end position="651"/>
    </location>
</feature>
<name>A0AAN6GNQ5_9BASI</name>
<dbReference type="PANTHER" id="PTHR45615:SF80">
    <property type="entry name" value="GRIP DOMAIN-CONTAINING PROTEIN"/>
    <property type="match status" value="1"/>
</dbReference>
<feature type="compositionally biased region" description="Basic residues" evidence="2">
    <location>
        <begin position="223"/>
        <end position="237"/>
    </location>
</feature>
<gene>
    <name evidence="3" type="ORF">OC846_005050</name>
</gene>
<sequence>MDINFLQQICDSATPRDYLNKLAELRHSIEQTAALTGDTSVASTKDYRDDYHSGLKRGDRSSLASSTNSDNSVGELSLDRLRAAADAATSAADESGSPVSTSSVHRVAVDPTPITCCCAKDDCTKLHDTRRDLDAILDNVEFGRQIFAEMLDTFTRLQGMKEEADEAKAAAEERLAEAKSRIQDLEARADRNRYGSPPPPSAWPAVASPGPDGELPPPELARTRRTSASHQLPRRPGRPSTGRTVSTTAPFGTNTPGSSSNDLAGAAGSGSAASGADAAAVHISRSTTPSVPNPDGSQLPTAASFRVLELEEAIQARDSTIEDLNMRLMSQGEEYQRRIDEQENIITSLQSACDKAQTDARKADDYWAMFEEQASLREEQEKQVKGLQDEKSGLLVDIERLEGDVETWETRANELERKEREINGQATALKGLLEKKKDEVAELQKENKALNQEKDQLTRTVSALEIEDDIANKLRAQIQDGAVKYANLQTELRAAKSRCNELEGDLAQLRLEIDAKEGELAEAHQLDQLDGATGTVNSDRFASYSKSVHSQLAAAKRDEEEARQQQRDQQRPQSPADENLSQDTDTDQSYEEIVTTVVKKRVPRRKSRTASSPLLELFEPAREDGAESDEESVTTQLARSPHLRQSSSGGANTDPAPRSEDSESNSTVSQEEESEKVASSLHRSNSQHAKVTRAWLQSVARIVPSGTALSGLLQERNPSTPHQPVLMAASASLLLGVYIGSIVFGSGDDSSAYGDAVLLGLYHHQYAALPETTSARLWRLVFGTTKVMRRSTGY</sequence>
<keyword evidence="4" id="KW-1185">Reference proteome</keyword>
<feature type="region of interest" description="Disordered" evidence="2">
    <location>
        <begin position="547"/>
        <end position="685"/>
    </location>
</feature>
<feature type="region of interest" description="Disordered" evidence="2">
    <location>
        <begin position="280"/>
        <end position="299"/>
    </location>
</feature>
<protein>
    <submittedName>
        <fullName evidence="3">Uncharacterized protein</fullName>
    </submittedName>
</protein>
<accession>A0AAN6GNQ5</accession>